<dbReference type="AlphaFoldDB" id="A0A7W9SNX4"/>
<dbReference type="Proteomes" id="UP000520814">
    <property type="component" value="Unassembled WGS sequence"/>
</dbReference>
<gene>
    <name evidence="2" type="ORF">HNQ39_001881</name>
</gene>
<comment type="caution">
    <text evidence="2">The sequence shown here is derived from an EMBL/GenBank/DDBJ whole genome shotgun (WGS) entry which is preliminary data.</text>
</comment>
<dbReference type="InterPro" id="IPR010499">
    <property type="entry name" value="AraC_E-bd"/>
</dbReference>
<dbReference type="SUPFAM" id="SSF55136">
    <property type="entry name" value="Probable bacterial effector-binding domain"/>
    <property type="match status" value="1"/>
</dbReference>
<dbReference type="RefSeq" id="WP_184194369.1">
    <property type="nucleotide sequence ID" value="NZ_JACHGW010000002.1"/>
</dbReference>
<proteinExistence type="predicted"/>
<accession>A0A7W9SNX4</accession>
<dbReference type="InterPro" id="IPR053182">
    <property type="entry name" value="YobU-like_regulator"/>
</dbReference>
<dbReference type="PANTHER" id="PTHR36444:SF2">
    <property type="entry name" value="TRANSCRIPTIONAL REGULATOR PROTEIN YOBU-RELATED"/>
    <property type="match status" value="1"/>
</dbReference>
<dbReference type="Gene3D" id="3.20.80.10">
    <property type="entry name" value="Regulatory factor, effector binding domain"/>
    <property type="match status" value="1"/>
</dbReference>
<sequence length="150" mass="16600">MEMRIQELPAFVVVGARYQGGMQSGEISQFWEQWGNAIADLPASEPGVSYGLTVGFDGSTMTIDYLAAAPVAADAPVPEGMVRWEVPAQTYAVFDCTLATLSETIMKVYDSWLPQSEYQRGYGPELERYDETFDTPEQPLTFWLPILTGA</sequence>
<dbReference type="Pfam" id="PF14526">
    <property type="entry name" value="Cass2"/>
    <property type="match status" value="1"/>
</dbReference>
<dbReference type="InterPro" id="IPR011256">
    <property type="entry name" value="Reg_factor_effector_dom_sf"/>
</dbReference>
<dbReference type="EMBL" id="JACHGW010000002">
    <property type="protein sequence ID" value="MBB6050090.1"/>
    <property type="molecule type" value="Genomic_DNA"/>
</dbReference>
<evidence type="ECO:0000259" key="1">
    <source>
        <dbReference type="SMART" id="SM00871"/>
    </source>
</evidence>
<reference evidence="2 3" key="1">
    <citation type="submission" date="2020-08" db="EMBL/GenBank/DDBJ databases">
        <title>Genomic Encyclopedia of Type Strains, Phase IV (KMG-IV): sequencing the most valuable type-strain genomes for metagenomic binning, comparative biology and taxonomic classification.</title>
        <authorList>
            <person name="Goeker M."/>
        </authorList>
    </citation>
    <scope>NUCLEOTIDE SEQUENCE [LARGE SCALE GENOMIC DNA]</scope>
    <source>
        <strain evidence="2 3">DSM 23562</strain>
    </source>
</reference>
<dbReference type="InterPro" id="IPR029441">
    <property type="entry name" value="Cass2"/>
</dbReference>
<keyword evidence="3" id="KW-1185">Reference proteome</keyword>
<name>A0A7W9SNX4_ARMRO</name>
<evidence type="ECO:0000313" key="3">
    <source>
        <dbReference type="Proteomes" id="UP000520814"/>
    </source>
</evidence>
<feature type="domain" description="AraC effector-binding" evidence="1">
    <location>
        <begin position="1"/>
        <end position="147"/>
    </location>
</feature>
<dbReference type="SMART" id="SM00871">
    <property type="entry name" value="AraC_E_bind"/>
    <property type="match status" value="1"/>
</dbReference>
<evidence type="ECO:0000313" key="2">
    <source>
        <dbReference type="EMBL" id="MBB6050090.1"/>
    </source>
</evidence>
<dbReference type="PANTHER" id="PTHR36444">
    <property type="entry name" value="TRANSCRIPTIONAL REGULATOR PROTEIN YOBU-RELATED"/>
    <property type="match status" value="1"/>
</dbReference>
<organism evidence="2 3">
    <name type="scientific">Armatimonas rosea</name>
    <dbReference type="NCBI Taxonomy" id="685828"/>
    <lineage>
        <taxon>Bacteria</taxon>
        <taxon>Bacillati</taxon>
        <taxon>Armatimonadota</taxon>
        <taxon>Armatimonadia</taxon>
        <taxon>Armatimonadales</taxon>
        <taxon>Armatimonadaceae</taxon>
        <taxon>Armatimonas</taxon>
    </lineage>
</organism>
<protein>
    <submittedName>
        <fullName evidence="2">AraC family transcriptional regulator</fullName>
    </submittedName>
</protein>